<name>A0ABT0WG93_9BACI</name>
<dbReference type="PANTHER" id="PTHR10587:SF133">
    <property type="entry name" value="CHITIN DEACETYLASE 1-RELATED"/>
    <property type="match status" value="1"/>
</dbReference>
<evidence type="ECO:0000259" key="3">
    <source>
        <dbReference type="PROSITE" id="PS51677"/>
    </source>
</evidence>
<accession>A0ABT0WG93</accession>
<organism evidence="4 5">
    <name type="scientific">Neobacillus pocheonensis</name>
    <dbReference type="NCBI Taxonomy" id="363869"/>
    <lineage>
        <taxon>Bacteria</taxon>
        <taxon>Bacillati</taxon>
        <taxon>Bacillota</taxon>
        <taxon>Bacilli</taxon>
        <taxon>Bacillales</taxon>
        <taxon>Bacillaceae</taxon>
        <taxon>Neobacillus</taxon>
    </lineage>
</organism>
<dbReference type="EMBL" id="JAMQCR010000002">
    <property type="protein sequence ID" value="MCM2534578.1"/>
    <property type="molecule type" value="Genomic_DNA"/>
</dbReference>
<reference evidence="4 5" key="1">
    <citation type="submission" date="2022-06" db="EMBL/GenBank/DDBJ databases">
        <authorList>
            <person name="Jeon C.O."/>
        </authorList>
    </citation>
    <scope>NUCLEOTIDE SEQUENCE [LARGE SCALE GENOMIC DNA]</scope>
    <source>
        <strain evidence="4 5">KCTC 13943</strain>
    </source>
</reference>
<keyword evidence="1" id="KW-0479">Metal-binding</keyword>
<evidence type="ECO:0000256" key="2">
    <source>
        <dbReference type="ARBA" id="ARBA00022801"/>
    </source>
</evidence>
<dbReference type="PANTHER" id="PTHR10587">
    <property type="entry name" value="GLYCOSYL TRANSFERASE-RELATED"/>
    <property type="match status" value="1"/>
</dbReference>
<dbReference type="PROSITE" id="PS51677">
    <property type="entry name" value="NODB"/>
    <property type="match status" value="1"/>
</dbReference>
<sequence>MTQKKTIVNWNVDSLDWKGLKAEQVATNVLTHVHAGSIILQHSGTGTGGDLSGTVNALPKIIDELKNEGFKLVTIPELLGIPAK</sequence>
<evidence type="ECO:0000313" key="5">
    <source>
        <dbReference type="Proteomes" id="UP001523262"/>
    </source>
</evidence>
<comment type="caution">
    <text evidence="4">The sequence shown here is derived from an EMBL/GenBank/DDBJ whole genome shotgun (WGS) entry which is preliminary data.</text>
</comment>
<keyword evidence="2" id="KW-0378">Hydrolase</keyword>
<evidence type="ECO:0000313" key="4">
    <source>
        <dbReference type="EMBL" id="MCM2534578.1"/>
    </source>
</evidence>
<dbReference type="InterPro" id="IPR011330">
    <property type="entry name" value="Glyco_hydro/deAcase_b/a-brl"/>
</dbReference>
<gene>
    <name evidence="4" type="ORF">NDK43_22350</name>
</gene>
<keyword evidence="5" id="KW-1185">Reference proteome</keyword>
<protein>
    <recommendedName>
        <fullName evidence="3">NodB homology domain-containing protein</fullName>
    </recommendedName>
</protein>
<dbReference type="Gene3D" id="3.20.20.370">
    <property type="entry name" value="Glycoside hydrolase/deacetylase"/>
    <property type="match status" value="1"/>
</dbReference>
<proteinExistence type="predicted"/>
<dbReference type="Proteomes" id="UP001523262">
    <property type="component" value="Unassembled WGS sequence"/>
</dbReference>
<evidence type="ECO:0000256" key="1">
    <source>
        <dbReference type="ARBA" id="ARBA00022723"/>
    </source>
</evidence>
<dbReference type="InterPro" id="IPR002509">
    <property type="entry name" value="NODB_dom"/>
</dbReference>
<dbReference type="SUPFAM" id="SSF88713">
    <property type="entry name" value="Glycoside hydrolase/deacetylase"/>
    <property type="match status" value="1"/>
</dbReference>
<dbReference type="InterPro" id="IPR050248">
    <property type="entry name" value="Polysacc_deacetylase_ArnD"/>
</dbReference>
<feature type="domain" description="NodB homology" evidence="3">
    <location>
        <begin position="1"/>
        <end position="73"/>
    </location>
</feature>